<name>A0A1Y1IHX1_KLENI</name>
<dbReference type="OMA" id="LECWLAP"/>
<dbReference type="Proteomes" id="UP000054558">
    <property type="component" value="Unassembled WGS sequence"/>
</dbReference>
<comment type="catalytic activity">
    <reaction evidence="2">
        <text>a quinone + NADH + H(+) = a quinol + NAD(+)</text>
        <dbReference type="Rhea" id="RHEA:46160"/>
        <dbReference type="ChEBI" id="CHEBI:15378"/>
        <dbReference type="ChEBI" id="CHEBI:24646"/>
        <dbReference type="ChEBI" id="CHEBI:57540"/>
        <dbReference type="ChEBI" id="CHEBI:57945"/>
        <dbReference type="ChEBI" id="CHEBI:132124"/>
        <dbReference type="EC" id="1.6.5.2"/>
    </reaction>
</comment>
<organism evidence="5 6">
    <name type="scientific">Klebsormidium nitens</name>
    <name type="common">Green alga</name>
    <name type="synonym">Ulothrix nitens</name>
    <dbReference type="NCBI Taxonomy" id="105231"/>
    <lineage>
        <taxon>Eukaryota</taxon>
        <taxon>Viridiplantae</taxon>
        <taxon>Streptophyta</taxon>
        <taxon>Klebsormidiophyceae</taxon>
        <taxon>Klebsormidiales</taxon>
        <taxon>Klebsormidiaceae</taxon>
        <taxon>Klebsormidium</taxon>
    </lineage>
</organism>
<accession>A0A1Y1IHX1</accession>
<proteinExistence type="predicted"/>
<reference evidence="5 6" key="1">
    <citation type="journal article" date="2014" name="Nat. Commun.">
        <title>Klebsormidium flaccidum genome reveals primary factors for plant terrestrial adaptation.</title>
        <authorList>
            <person name="Hori K."/>
            <person name="Maruyama F."/>
            <person name="Fujisawa T."/>
            <person name="Togashi T."/>
            <person name="Yamamoto N."/>
            <person name="Seo M."/>
            <person name="Sato S."/>
            <person name="Yamada T."/>
            <person name="Mori H."/>
            <person name="Tajima N."/>
            <person name="Moriyama T."/>
            <person name="Ikeuchi M."/>
            <person name="Watanabe M."/>
            <person name="Wada H."/>
            <person name="Kobayashi K."/>
            <person name="Saito M."/>
            <person name="Masuda T."/>
            <person name="Sasaki-Sekimoto Y."/>
            <person name="Mashiguchi K."/>
            <person name="Awai K."/>
            <person name="Shimojima M."/>
            <person name="Masuda S."/>
            <person name="Iwai M."/>
            <person name="Nobusawa T."/>
            <person name="Narise T."/>
            <person name="Kondo S."/>
            <person name="Saito H."/>
            <person name="Sato R."/>
            <person name="Murakawa M."/>
            <person name="Ihara Y."/>
            <person name="Oshima-Yamada Y."/>
            <person name="Ohtaka K."/>
            <person name="Satoh M."/>
            <person name="Sonobe K."/>
            <person name="Ishii M."/>
            <person name="Ohtani R."/>
            <person name="Kanamori-Sato M."/>
            <person name="Honoki R."/>
            <person name="Miyazaki D."/>
            <person name="Mochizuki H."/>
            <person name="Umetsu J."/>
            <person name="Higashi K."/>
            <person name="Shibata D."/>
            <person name="Kamiya Y."/>
            <person name="Sato N."/>
            <person name="Nakamura Y."/>
            <person name="Tabata S."/>
            <person name="Ida S."/>
            <person name="Kurokawa K."/>
            <person name="Ohta H."/>
        </authorList>
    </citation>
    <scope>NUCLEOTIDE SEQUENCE [LARGE SCALE GENOMIC DNA]</scope>
    <source>
        <strain evidence="5 6">NIES-2285</strain>
    </source>
</reference>
<dbReference type="SUPFAM" id="SSF52218">
    <property type="entry name" value="Flavoproteins"/>
    <property type="match status" value="1"/>
</dbReference>
<dbReference type="InterPro" id="IPR029039">
    <property type="entry name" value="Flavoprotein-like_sf"/>
</dbReference>
<evidence type="ECO:0000256" key="2">
    <source>
        <dbReference type="ARBA" id="ARBA00047678"/>
    </source>
</evidence>
<dbReference type="GO" id="GO:0003955">
    <property type="term" value="F:NAD(P)H dehydrogenase (quinone) activity"/>
    <property type="evidence" value="ECO:0007669"/>
    <property type="project" value="UniProtKB-EC"/>
</dbReference>
<gene>
    <name evidence="5" type="ORF">KFL_004500110</name>
</gene>
<dbReference type="PANTHER" id="PTHR30543:SF21">
    <property type="entry name" value="NAD(P)H-DEPENDENT FMN REDUCTASE LOT6"/>
    <property type="match status" value="1"/>
</dbReference>
<sequence length="218" mass="23605">MLPTTPQASAAQGLKGPVMMSAPKLKLVGIGGSLRKASCNKGLLRAGLEYANTLPGIDAVTADYSQLPLYNGDLETKEGDIIRFPPEVEEFRALVASADAFLFAVPEYNYSLPGVLKNAIDWASRAPNCFADKPAAVLAAGGISGGMRSANHLRQVGVFLDLHFINKPELHVQIFSKPSPFDAEGNVIDEKTTERIHRVVDSLRAFTYRLHRAAKTEQ</sequence>
<evidence type="ECO:0000259" key="4">
    <source>
        <dbReference type="Pfam" id="PF03358"/>
    </source>
</evidence>
<keyword evidence="6" id="KW-1185">Reference proteome</keyword>
<dbReference type="PANTHER" id="PTHR30543">
    <property type="entry name" value="CHROMATE REDUCTASE"/>
    <property type="match status" value="1"/>
</dbReference>
<feature type="domain" description="NADPH-dependent FMN reductase-like" evidence="4">
    <location>
        <begin position="26"/>
        <end position="173"/>
    </location>
</feature>
<dbReference type="GO" id="GO:0010181">
    <property type="term" value="F:FMN binding"/>
    <property type="evidence" value="ECO:0000318"/>
    <property type="project" value="GO_Central"/>
</dbReference>
<evidence type="ECO:0000256" key="3">
    <source>
        <dbReference type="ARBA" id="ARBA00048983"/>
    </source>
</evidence>
<dbReference type="Pfam" id="PF03358">
    <property type="entry name" value="FMN_red"/>
    <property type="match status" value="1"/>
</dbReference>
<protein>
    <recommendedName>
        <fullName evidence="1">NAD(P)H dehydrogenase (quinone)</fullName>
        <ecNumber evidence="1">1.6.5.2</ecNumber>
    </recommendedName>
</protein>
<evidence type="ECO:0000313" key="6">
    <source>
        <dbReference type="Proteomes" id="UP000054558"/>
    </source>
</evidence>
<dbReference type="InterPro" id="IPR050712">
    <property type="entry name" value="NAD(P)H-dep_reductase"/>
</dbReference>
<dbReference type="InterPro" id="IPR005025">
    <property type="entry name" value="FMN_Rdtase-like_dom"/>
</dbReference>
<evidence type="ECO:0000313" key="5">
    <source>
        <dbReference type="EMBL" id="GAQ88671.1"/>
    </source>
</evidence>
<comment type="catalytic activity">
    <reaction evidence="3">
        <text>a quinone + NADPH + H(+) = a quinol + NADP(+)</text>
        <dbReference type="Rhea" id="RHEA:46164"/>
        <dbReference type="ChEBI" id="CHEBI:15378"/>
        <dbReference type="ChEBI" id="CHEBI:24646"/>
        <dbReference type="ChEBI" id="CHEBI:57783"/>
        <dbReference type="ChEBI" id="CHEBI:58349"/>
        <dbReference type="ChEBI" id="CHEBI:132124"/>
        <dbReference type="EC" id="1.6.5.2"/>
    </reaction>
</comment>
<dbReference type="EMBL" id="DF237399">
    <property type="protein sequence ID" value="GAQ88671.1"/>
    <property type="molecule type" value="Genomic_DNA"/>
</dbReference>
<evidence type="ECO:0000256" key="1">
    <source>
        <dbReference type="ARBA" id="ARBA00012648"/>
    </source>
</evidence>
<dbReference type="STRING" id="105231.A0A1Y1IHX1"/>
<dbReference type="OrthoDB" id="68575at2759"/>
<dbReference type="EC" id="1.6.5.2" evidence="1"/>
<dbReference type="GO" id="GO:0005829">
    <property type="term" value="C:cytosol"/>
    <property type="evidence" value="ECO:0000318"/>
    <property type="project" value="GO_Central"/>
</dbReference>
<dbReference type="Gene3D" id="3.40.50.360">
    <property type="match status" value="1"/>
</dbReference>
<dbReference type="AlphaFoldDB" id="A0A1Y1IHX1"/>